<comment type="caution">
    <text evidence="5">The sequence shown here is derived from an EMBL/GenBank/DDBJ whole genome shotgun (WGS) entry which is preliminary data.</text>
</comment>
<evidence type="ECO:0000313" key="5">
    <source>
        <dbReference type="EMBL" id="GGK43303.1"/>
    </source>
</evidence>
<reference evidence="5" key="2">
    <citation type="submission" date="2020-09" db="EMBL/GenBank/DDBJ databases">
        <authorList>
            <person name="Sun Q."/>
            <person name="Ohkuma M."/>
        </authorList>
    </citation>
    <scope>NUCLEOTIDE SEQUENCE</scope>
    <source>
        <strain evidence="5">JCM 3091</strain>
    </source>
</reference>
<evidence type="ECO:0000256" key="2">
    <source>
        <dbReference type="ARBA" id="ARBA00023125"/>
    </source>
</evidence>
<gene>
    <name evidence="5" type="ORF">GCM10010124_40100</name>
</gene>
<dbReference type="InterPro" id="IPR036390">
    <property type="entry name" value="WH_DNA-bd_sf"/>
</dbReference>
<keyword evidence="6" id="KW-1185">Reference proteome</keyword>
<keyword evidence="2" id="KW-0238">DNA-binding</keyword>
<evidence type="ECO:0000256" key="1">
    <source>
        <dbReference type="ARBA" id="ARBA00023015"/>
    </source>
</evidence>
<feature type="domain" description="HTH hxlR-type" evidence="4">
    <location>
        <begin position="18"/>
        <end position="101"/>
    </location>
</feature>
<dbReference type="PANTHER" id="PTHR33204">
    <property type="entry name" value="TRANSCRIPTIONAL REGULATOR, MARR FAMILY"/>
    <property type="match status" value="1"/>
</dbReference>
<dbReference type="InterPro" id="IPR002577">
    <property type="entry name" value="HTH_HxlR"/>
</dbReference>
<evidence type="ECO:0000256" key="3">
    <source>
        <dbReference type="ARBA" id="ARBA00023163"/>
    </source>
</evidence>
<evidence type="ECO:0000259" key="4">
    <source>
        <dbReference type="Pfam" id="PF01638"/>
    </source>
</evidence>
<dbReference type="Pfam" id="PF01638">
    <property type="entry name" value="HxlR"/>
    <property type="match status" value="1"/>
</dbReference>
<name>A0A8J3BTY2_9ACTN</name>
<dbReference type="Gene3D" id="1.10.10.10">
    <property type="entry name" value="Winged helix-like DNA-binding domain superfamily/Winged helix DNA-binding domain"/>
    <property type="match status" value="1"/>
</dbReference>
<evidence type="ECO:0000313" key="6">
    <source>
        <dbReference type="Proteomes" id="UP000662200"/>
    </source>
</evidence>
<dbReference type="InterPro" id="IPR036388">
    <property type="entry name" value="WH-like_DNA-bd_sf"/>
</dbReference>
<dbReference type="Proteomes" id="UP000662200">
    <property type="component" value="Unassembled WGS sequence"/>
</dbReference>
<organism evidence="5 6">
    <name type="scientific">Pilimelia terevasa</name>
    <dbReference type="NCBI Taxonomy" id="53372"/>
    <lineage>
        <taxon>Bacteria</taxon>
        <taxon>Bacillati</taxon>
        <taxon>Actinomycetota</taxon>
        <taxon>Actinomycetes</taxon>
        <taxon>Micromonosporales</taxon>
        <taxon>Micromonosporaceae</taxon>
        <taxon>Pilimelia</taxon>
    </lineage>
</organism>
<dbReference type="GO" id="GO:0003677">
    <property type="term" value="F:DNA binding"/>
    <property type="evidence" value="ECO:0007669"/>
    <property type="project" value="UniProtKB-KW"/>
</dbReference>
<keyword evidence="3" id="KW-0804">Transcription</keyword>
<dbReference type="RefSeq" id="WP_189115925.1">
    <property type="nucleotide sequence ID" value="NZ_BMQC01000025.1"/>
</dbReference>
<proteinExistence type="predicted"/>
<reference evidence="5" key="1">
    <citation type="journal article" date="2014" name="Int. J. Syst. Evol. Microbiol.">
        <title>Complete genome sequence of Corynebacterium casei LMG S-19264T (=DSM 44701T), isolated from a smear-ripened cheese.</title>
        <authorList>
            <consortium name="US DOE Joint Genome Institute (JGI-PGF)"/>
            <person name="Walter F."/>
            <person name="Albersmeier A."/>
            <person name="Kalinowski J."/>
            <person name="Ruckert C."/>
        </authorList>
    </citation>
    <scope>NUCLEOTIDE SEQUENCE</scope>
    <source>
        <strain evidence="5">JCM 3091</strain>
    </source>
</reference>
<dbReference type="SUPFAM" id="SSF46785">
    <property type="entry name" value="Winged helix' DNA-binding domain"/>
    <property type="match status" value="1"/>
</dbReference>
<sequence length="118" mass="13243">MGALTYQTLDMLRPIYRRKWSRSILNTLADGPKRYTDLSTQLTFESGELVHSQTLTDTLRMLTDLGFITHRDSDQASVYALTADGARLTKILTQLDDLVASDNDRRAAAKRSPPKTPT</sequence>
<dbReference type="EMBL" id="BMQC01000025">
    <property type="protein sequence ID" value="GGK43303.1"/>
    <property type="molecule type" value="Genomic_DNA"/>
</dbReference>
<dbReference type="PANTHER" id="PTHR33204:SF18">
    <property type="entry name" value="TRANSCRIPTIONAL REGULATORY PROTEIN"/>
    <property type="match status" value="1"/>
</dbReference>
<dbReference type="AlphaFoldDB" id="A0A8J3BTY2"/>
<protein>
    <recommendedName>
        <fullName evidence="4">HTH hxlR-type domain-containing protein</fullName>
    </recommendedName>
</protein>
<keyword evidence="1" id="KW-0805">Transcription regulation</keyword>
<accession>A0A8J3BTY2</accession>